<reference evidence="12 13" key="1">
    <citation type="submission" date="2024-02" db="EMBL/GenBank/DDBJ databases">
        <title>Chromosome-scale genome assembly of the rough periwinkle Littorina saxatilis.</title>
        <authorList>
            <person name="De Jode A."/>
            <person name="Faria R."/>
            <person name="Formenti G."/>
            <person name="Sims Y."/>
            <person name="Smith T.P."/>
            <person name="Tracey A."/>
            <person name="Wood J.M.D."/>
            <person name="Zagrodzka Z.B."/>
            <person name="Johannesson K."/>
            <person name="Butlin R.K."/>
            <person name="Leder E.H."/>
        </authorList>
    </citation>
    <scope>NUCLEOTIDE SEQUENCE [LARGE SCALE GENOMIC DNA]</scope>
    <source>
        <strain evidence="12">Snail1</strain>
        <tissue evidence="12">Muscle</tissue>
    </source>
</reference>
<dbReference type="AlphaFoldDB" id="A0AAN9BUN3"/>
<dbReference type="PANTHER" id="PTHR11961">
    <property type="entry name" value="CYTOCHROME C"/>
    <property type="match status" value="1"/>
</dbReference>
<dbReference type="GO" id="GO:0005758">
    <property type="term" value="C:mitochondrial intermembrane space"/>
    <property type="evidence" value="ECO:0007669"/>
    <property type="project" value="UniProtKB-SubCell"/>
</dbReference>
<evidence type="ECO:0000256" key="6">
    <source>
        <dbReference type="ARBA" id="ARBA00022982"/>
    </source>
</evidence>
<dbReference type="PRINTS" id="PR00604">
    <property type="entry name" value="CYTCHRMECIAB"/>
</dbReference>
<keyword evidence="6 10" id="KW-0249">Electron transport</keyword>
<dbReference type="InterPro" id="IPR009056">
    <property type="entry name" value="Cyt_c-like_dom"/>
</dbReference>
<comment type="similarity">
    <text evidence="2 9">Belongs to the cytochrome c family.</text>
</comment>
<dbReference type="Proteomes" id="UP001374579">
    <property type="component" value="Unassembled WGS sequence"/>
</dbReference>
<dbReference type="PROSITE" id="PS51007">
    <property type="entry name" value="CYTC"/>
    <property type="match status" value="1"/>
</dbReference>
<evidence type="ECO:0000256" key="9">
    <source>
        <dbReference type="RuleBase" id="RU004426"/>
    </source>
</evidence>
<sequence>MADVPDGNPEKGKKLFVQRCAQCHTVEAGGKHKVGPNLNGLFGRKTGQQPGFSYTDANKSKGITWGKDTLFEYLENPKKYIPGTKMVFAGLKKKNERGDLIAYLEEATKA</sequence>
<evidence type="ECO:0000256" key="1">
    <source>
        <dbReference type="ARBA" id="ARBA00004569"/>
    </source>
</evidence>
<protein>
    <recommendedName>
        <fullName evidence="11">Cytochrome c domain-containing protein</fullName>
    </recommendedName>
</protein>
<comment type="caution">
    <text evidence="12">The sequence shown here is derived from an EMBL/GenBank/DDBJ whole genome shotgun (WGS) entry which is preliminary data.</text>
</comment>
<dbReference type="InterPro" id="IPR036909">
    <property type="entry name" value="Cyt_c-like_dom_sf"/>
</dbReference>
<dbReference type="Gene3D" id="1.10.760.10">
    <property type="entry name" value="Cytochrome c-like domain"/>
    <property type="match status" value="1"/>
</dbReference>
<dbReference type="SUPFAM" id="SSF46626">
    <property type="entry name" value="Cytochrome c"/>
    <property type="match status" value="1"/>
</dbReference>
<evidence type="ECO:0000256" key="2">
    <source>
        <dbReference type="ARBA" id="ARBA00006488"/>
    </source>
</evidence>
<name>A0AAN9BUN3_9CAEN</name>
<evidence type="ECO:0000256" key="5">
    <source>
        <dbReference type="ARBA" id="ARBA00022723"/>
    </source>
</evidence>
<evidence type="ECO:0000256" key="3">
    <source>
        <dbReference type="ARBA" id="ARBA00022448"/>
    </source>
</evidence>
<dbReference type="FunFam" id="1.10.760.10:FF:000001">
    <property type="entry name" value="Cytochrome c iso-1"/>
    <property type="match status" value="1"/>
</dbReference>
<evidence type="ECO:0000259" key="11">
    <source>
        <dbReference type="PROSITE" id="PS51007"/>
    </source>
</evidence>
<comment type="subcellular location">
    <subcellularLocation>
        <location evidence="1">Mitochondrion intermembrane space</location>
    </subcellularLocation>
</comment>
<comment type="PTM">
    <text evidence="10">Binds 1 heme group per subunit.</text>
</comment>
<keyword evidence="3 10" id="KW-0813">Transport</keyword>
<dbReference type="InterPro" id="IPR002327">
    <property type="entry name" value="Cyt_c_1A/1B"/>
</dbReference>
<keyword evidence="5 8" id="KW-0479">Metal-binding</keyword>
<evidence type="ECO:0000256" key="10">
    <source>
        <dbReference type="RuleBase" id="RU004427"/>
    </source>
</evidence>
<accession>A0AAN9BUN3</accession>
<organism evidence="12 13">
    <name type="scientific">Littorina saxatilis</name>
    <dbReference type="NCBI Taxonomy" id="31220"/>
    <lineage>
        <taxon>Eukaryota</taxon>
        <taxon>Metazoa</taxon>
        <taxon>Spiralia</taxon>
        <taxon>Lophotrochozoa</taxon>
        <taxon>Mollusca</taxon>
        <taxon>Gastropoda</taxon>
        <taxon>Caenogastropoda</taxon>
        <taxon>Littorinimorpha</taxon>
        <taxon>Littorinoidea</taxon>
        <taxon>Littorinidae</taxon>
        <taxon>Littorina</taxon>
    </lineage>
</organism>
<dbReference type="GO" id="GO:0009055">
    <property type="term" value="F:electron transfer activity"/>
    <property type="evidence" value="ECO:0007669"/>
    <property type="project" value="InterPro"/>
</dbReference>
<dbReference type="GO" id="GO:0020037">
    <property type="term" value="F:heme binding"/>
    <property type="evidence" value="ECO:0007669"/>
    <property type="project" value="InterPro"/>
</dbReference>
<dbReference type="GO" id="GO:0046872">
    <property type="term" value="F:metal ion binding"/>
    <property type="evidence" value="ECO:0007669"/>
    <property type="project" value="UniProtKB-KW"/>
</dbReference>
<keyword evidence="10" id="KW-0679">Respiratory chain</keyword>
<dbReference type="Pfam" id="PF00034">
    <property type="entry name" value="Cytochrom_C"/>
    <property type="match status" value="1"/>
</dbReference>
<keyword evidence="4 8" id="KW-0349">Heme</keyword>
<evidence type="ECO:0000256" key="7">
    <source>
        <dbReference type="ARBA" id="ARBA00023004"/>
    </source>
</evidence>
<keyword evidence="7 8" id="KW-0408">Iron</keyword>
<evidence type="ECO:0000313" key="13">
    <source>
        <dbReference type="Proteomes" id="UP001374579"/>
    </source>
</evidence>
<feature type="domain" description="Cytochrome c" evidence="11">
    <location>
        <begin position="7"/>
        <end position="108"/>
    </location>
</feature>
<proteinExistence type="inferred from homology"/>
<keyword evidence="10" id="KW-0496">Mitochondrion</keyword>
<dbReference type="EMBL" id="JBAMIC010000003">
    <property type="protein sequence ID" value="KAK7110065.1"/>
    <property type="molecule type" value="Genomic_DNA"/>
</dbReference>
<evidence type="ECO:0000256" key="8">
    <source>
        <dbReference type="PROSITE-ProRule" id="PRU00433"/>
    </source>
</evidence>
<comment type="function">
    <text evidence="10">Electron carrier protein. The oxidized form of the cytochrome c heme group can accept an electron from the heme group of the cytochrome c1 subunit of cytochrome reductase. Cytochrome c then transfers this electron to the cytochrome oxidase complex, the final protein carrier in the mitochondrial electron-transport chain.</text>
</comment>
<evidence type="ECO:0000313" key="12">
    <source>
        <dbReference type="EMBL" id="KAK7110065.1"/>
    </source>
</evidence>
<keyword evidence="13" id="KW-1185">Reference proteome</keyword>
<evidence type="ECO:0000256" key="4">
    <source>
        <dbReference type="ARBA" id="ARBA00022617"/>
    </source>
</evidence>
<gene>
    <name evidence="12" type="ORF">V1264_013998</name>
</gene>